<dbReference type="GO" id="GO:0090307">
    <property type="term" value="P:mitotic spindle assembly"/>
    <property type="evidence" value="ECO:0007669"/>
    <property type="project" value="TreeGrafter"/>
</dbReference>
<dbReference type="GO" id="GO:1990023">
    <property type="term" value="C:mitotic spindle midzone"/>
    <property type="evidence" value="ECO:0007669"/>
    <property type="project" value="TreeGrafter"/>
</dbReference>
<feature type="region of interest" description="Disordered" evidence="10">
    <location>
        <begin position="673"/>
        <end position="758"/>
    </location>
</feature>
<feature type="region of interest" description="Disordered" evidence="10">
    <location>
        <begin position="1419"/>
        <end position="1441"/>
    </location>
</feature>
<dbReference type="GO" id="GO:0005815">
    <property type="term" value="C:microtubule organizing center"/>
    <property type="evidence" value="ECO:0007669"/>
    <property type="project" value="TreeGrafter"/>
</dbReference>
<keyword evidence="7" id="KW-0131">Cell cycle</keyword>
<evidence type="ECO:0000259" key="11">
    <source>
        <dbReference type="SMART" id="SM01349"/>
    </source>
</evidence>
<feature type="repeat" description="HEAT" evidence="9">
    <location>
        <begin position="102"/>
        <end position="128"/>
    </location>
</feature>
<dbReference type="InterPro" id="IPR011989">
    <property type="entry name" value="ARM-like"/>
</dbReference>
<evidence type="ECO:0000256" key="6">
    <source>
        <dbReference type="ARBA" id="ARBA00022737"/>
    </source>
</evidence>
<keyword evidence="3" id="KW-0963">Cytoplasm</keyword>
<dbReference type="Gene3D" id="1.25.10.10">
    <property type="entry name" value="Leucine-rich Repeat Variant"/>
    <property type="match status" value="3"/>
</dbReference>
<organism evidence="12 13">
    <name type="scientific">Tilletia horrida</name>
    <dbReference type="NCBI Taxonomy" id="155126"/>
    <lineage>
        <taxon>Eukaryota</taxon>
        <taxon>Fungi</taxon>
        <taxon>Dikarya</taxon>
        <taxon>Basidiomycota</taxon>
        <taxon>Ustilaginomycotina</taxon>
        <taxon>Exobasidiomycetes</taxon>
        <taxon>Tilletiales</taxon>
        <taxon>Tilletiaceae</taxon>
        <taxon>Tilletia</taxon>
    </lineage>
</organism>
<evidence type="ECO:0000256" key="1">
    <source>
        <dbReference type="ARBA" id="ARBA00004186"/>
    </source>
</evidence>
<comment type="subcellular location">
    <subcellularLocation>
        <location evidence="1">Cytoplasm</location>
        <location evidence="1">Cytoskeleton</location>
        <location evidence="1">Spindle</location>
    </subcellularLocation>
</comment>
<feature type="compositionally biased region" description="Polar residues" evidence="10">
    <location>
        <begin position="888"/>
        <end position="902"/>
    </location>
</feature>
<dbReference type="Proteomes" id="UP001176521">
    <property type="component" value="Unassembled WGS sequence"/>
</dbReference>
<dbReference type="GO" id="GO:0031110">
    <property type="term" value="P:regulation of microtubule polymerization or depolymerization"/>
    <property type="evidence" value="ECO:0007669"/>
    <property type="project" value="UniProtKB-ARBA"/>
</dbReference>
<keyword evidence="13" id="KW-1185">Reference proteome</keyword>
<dbReference type="InterPro" id="IPR034085">
    <property type="entry name" value="TOG"/>
</dbReference>
<feature type="domain" description="TOG" evidence="11">
    <location>
        <begin position="315"/>
        <end position="557"/>
    </location>
</feature>
<feature type="region of interest" description="Disordered" evidence="10">
    <location>
        <begin position="1009"/>
        <end position="1209"/>
    </location>
</feature>
<proteinExistence type="inferred from homology"/>
<dbReference type="GO" id="GO:0005881">
    <property type="term" value="C:cytoplasmic microtubule"/>
    <property type="evidence" value="ECO:0007669"/>
    <property type="project" value="TreeGrafter"/>
</dbReference>
<feature type="region of interest" description="Disordered" evidence="10">
    <location>
        <begin position="863"/>
        <end position="902"/>
    </location>
</feature>
<evidence type="ECO:0000256" key="4">
    <source>
        <dbReference type="ARBA" id="ARBA00022618"/>
    </source>
</evidence>
<feature type="region of interest" description="Disordered" evidence="10">
    <location>
        <begin position="592"/>
        <end position="615"/>
    </location>
</feature>
<dbReference type="PROSITE" id="PS50077">
    <property type="entry name" value="HEAT_REPEAT"/>
    <property type="match status" value="1"/>
</dbReference>
<feature type="compositionally biased region" description="Polar residues" evidence="10">
    <location>
        <begin position="597"/>
        <end position="612"/>
    </location>
</feature>
<evidence type="ECO:0000256" key="10">
    <source>
        <dbReference type="SAM" id="MobiDB-lite"/>
    </source>
</evidence>
<dbReference type="SMART" id="SM01349">
    <property type="entry name" value="TOG"/>
    <property type="match status" value="2"/>
</dbReference>
<comment type="caution">
    <text evidence="12">The sequence shown here is derived from an EMBL/GenBank/DDBJ whole genome shotgun (WGS) entry which is preliminary data.</text>
</comment>
<name>A0AAN6GFN3_9BASI</name>
<protein>
    <submittedName>
        <fullName evidence="12">Suppressor of tub2 mutation</fullName>
    </submittedName>
</protein>
<evidence type="ECO:0000256" key="7">
    <source>
        <dbReference type="ARBA" id="ARBA00022776"/>
    </source>
</evidence>
<evidence type="ECO:0000256" key="3">
    <source>
        <dbReference type="ARBA" id="ARBA00022490"/>
    </source>
</evidence>
<feature type="region of interest" description="Disordered" evidence="10">
    <location>
        <begin position="771"/>
        <end position="828"/>
    </location>
</feature>
<dbReference type="SUPFAM" id="SSF48371">
    <property type="entry name" value="ARM repeat"/>
    <property type="match status" value="1"/>
</dbReference>
<dbReference type="Pfam" id="PF12348">
    <property type="entry name" value="CLASP_N"/>
    <property type="match status" value="2"/>
</dbReference>
<keyword evidence="7" id="KW-0498">Mitosis</keyword>
<dbReference type="GO" id="GO:0005876">
    <property type="term" value="C:spindle microtubule"/>
    <property type="evidence" value="ECO:0007669"/>
    <property type="project" value="TreeGrafter"/>
</dbReference>
<feature type="compositionally biased region" description="Low complexity" evidence="10">
    <location>
        <begin position="872"/>
        <end position="887"/>
    </location>
</feature>
<keyword evidence="4" id="KW-0132">Cell division</keyword>
<feature type="compositionally biased region" description="Acidic residues" evidence="10">
    <location>
        <begin position="700"/>
        <end position="711"/>
    </location>
</feature>
<dbReference type="InterPro" id="IPR021133">
    <property type="entry name" value="HEAT_type_2"/>
</dbReference>
<feature type="compositionally biased region" description="Low complexity" evidence="10">
    <location>
        <begin position="740"/>
        <end position="753"/>
    </location>
</feature>
<evidence type="ECO:0000256" key="8">
    <source>
        <dbReference type="ARBA" id="ARBA00023212"/>
    </source>
</evidence>
<evidence type="ECO:0000256" key="2">
    <source>
        <dbReference type="ARBA" id="ARBA00009549"/>
    </source>
</evidence>
<keyword evidence="5" id="KW-0493">Microtubule</keyword>
<evidence type="ECO:0000313" key="12">
    <source>
        <dbReference type="EMBL" id="KAK0538870.1"/>
    </source>
</evidence>
<feature type="compositionally biased region" description="Basic and acidic residues" evidence="10">
    <location>
        <begin position="673"/>
        <end position="685"/>
    </location>
</feature>
<dbReference type="EMBL" id="JAPDMQ010000039">
    <property type="protein sequence ID" value="KAK0538870.1"/>
    <property type="molecule type" value="Genomic_DNA"/>
</dbReference>
<dbReference type="PANTHER" id="PTHR21567:SF9">
    <property type="entry name" value="CLIP-ASSOCIATING PROTEIN"/>
    <property type="match status" value="1"/>
</dbReference>
<dbReference type="InterPro" id="IPR016024">
    <property type="entry name" value="ARM-type_fold"/>
</dbReference>
<feature type="region of interest" description="Disordered" evidence="10">
    <location>
        <begin position="917"/>
        <end position="973"/>
    </location>
</feature>
<sequence length="1535" mass="159826">MALTSEQVLGLVTKIENATDADKRLAAIQVLEATLDGATEIPDVDAVIQVLKVSLRNANQAVSAAALAYLPSLFISLAAPTIAHGRILPSSVAHVRAGINHLMPVLIEKLGDQKERVREAARKALTQLGSSAFIVSPPTDAAAGARKGKELETPLMIYERLMRDNALGAKAARIKEQATQVLPALKLATQDRFPIRLLLPSLVTLLSDADPSVREGSRAALIGLFVNATPAAKAGLKKELERQDVRKATMDAIVKEVLAGPSAIPQAVAPSASSAGIGPAPTTSAQMAVTQAAAGGGVPGAAALGAGEDDVPPVYVASRSDLDRTFSQMLPFFEGKESEENWLSREQSILKIRGLLKTGTHVTYRTAFVDGIKHVHEAILKALVSLRTTVSIHTCSLLGELARAIGDSMDSLADTFMNSLLRMAGMTKKMVAASTQAAAREFFIHVPFKHATATLLSVTMNEKTATSRQAAIEHICTLLQYQGSSKRHAMESHGSQNLLLQALKRALADQNKDVRAKARETFWVFHAIWPAQASAILEAADGASRKAILASVPPPGTVLLLTADKSSGNGAAAHSVSPAVAAAAHQQLAASAPSKKPSFTQSIGPGASSQFSAGMAPKSRPVASVASSIASTASAPVEPAAPASAAAAAPVKRRAIGPSAALLAAKREAKLKMRASEAAEREQEQARAGAKSSTASAQGDGDDSDGGDDWMADFKAAPAVKPLSSSSRAAFMPARPRTPPSASASISSIKAPAASPPRFVPKYGHDAILASPPKPVSHVRSFSHKSIEDASPTKIPLPVSPTSPRRSDSPRLMSSPQMGGLSGLGIEYTRLPRPSTDLLSLANDDDADATQLLSMPGPDASIDLMMFSSSSPAGTPAAKARKAGPGPSTLSQEADADNTTTLDIPDVEEDLEPAMSSMTISGNDGAGTVEDADASMTNGDPEGTDESGGTEILEPQQGEPAGDSTSSDVSDGRDVEETVALQAHEATSTAAQLLNLLETPVAAAAAAAAAAGDSEATPRIGYRSREGTASPDVSIRSPERSHASYVARGAGNTSATNIVSPPSSVGSRSRAGTPTSAQRRSHLPRPVSMLHRGSSPLHTLGGAGGAAGRHSSTRSVDLNAVGPDAALSRLSGAGGRGEQPHSHAYVGDSRRSSVSSTASSQVIGGGGQRSMGSRPVSSQSRAGYVTSPPLGPGPQRATFDARPMNPSGQSAAVSSFLRRASRLEQGSPIKSKPEAAEWVAAIRDGTADLRTYKRLLKLTIDFRINSAAGSGGELVPGRDGGSRFGSGSGAGALGLERMGDAEFDEEEAGMRAWEEGNLFEDLFIAICGSLQAPAKIEELRTACFALLHRLVENQFPLFTSTGRELDLLALLFQLRKDGRKGKQTLDASEAILISWSSRTDPMLGLAAVVNNLKATADEIGAGGPNGNGNGNGAEQPTPTGDESTLRTLVMGLRVLGRLLLRLPGEVIEEELSRATHVLRMTLTHSNVELRRTAIETLVAANRQINNAETLFKLVGPLPTSQQDLLMYYFHKAGQQ</sequence>
<feature type="compositionally biased region" description="Gly residues" evidence="10">
    <location>
        <begin position="1420"/>
        <end position="1431"/>
    </location>
</feature>
<reference evidence="12" key="1">
    <citation type="journal article" date="2023" name="PhytoFront">
        <title>Draft Genome Resources of Seven Strains of Tilletia horrida, Causal Agent of Kernel Smut of Rice.</title>
        <authorList>
            <person name="Khanal S."/>
            <person name="Antony Babu S."/>
            <person name="Zhou X.G."/>
        </authorList>
    </citation>
    <scope>NUCLEOTIDE SEQUENCE</scope>
    <source>
        <strain evidence="12">TX3</strain>
    </source>
</reference>
<dbReference type="InterPro" id="IPR024395">
    <property type="entry name" value="CLASP_N_dom"/>
</dbReference>
<dbReference type="GO" id="GO:1902903">
    <property type="term" value="P:regulation of supramolecular fiber organization"/>
    <property type="evidence" value="ECO:0007669"/>
    <property type="project" value="UniProtKB-ARBA"/>
</dbReference>
<evidence type="ECO:0000313" key="13">
    <source>
        <dbReference type="Proteomes" id="UP001176521"/>
    </source>
</evidence>
<keyword evidence="6" id="KW-0677">Repeat</keyword>
<dbReference type="GO" id="GO:0051301">
    <property type="term" value="P:cell division"/>
    <property type="evidence" value="ECO:0007669"/>
    <property type="project" value="UniProtKB-KW"/>
</dbReference>
<comment type="similarity">
    <text evidence="2">Belongs to the CLASP family.</text>
</comment>
<evidence type="ECO:0000256" key="5">
    <source>
        <dbReference type="ARBA" id="ARBA00022701"/>
    </source>
</evidence>
<dbReference type="PANTHER" id="PTHR21567">
    <property type="entry name" value="CLASP"/>
    <property type="match status" value="1"/>
</dbReference>
<gene>
    <name evidence="12" type="primary">STU1</name>
    <name evidence="12" type="ORF">OC842_001179</name>
</gene>
<keyword evidence="8" id="KW-0206">Cytoskeleton</keyword>
<accession>A0AAN6GFN3</accession>
<evidence type="ECO:0000256" key="9">
    <source>
        <dbReference type="PROSITE-ProRule" id="PRU00103"/>
    </source>
</evidence>
<dbReference type="GO" id="GO:0008017">
    <property type="term" value="F:microtubule binding"/>
    <property type="evidence" value="ECO:0007669"/>
    <property type="project" value="TreeGrafter"/>
</dbReference>
<feature type="compositionally biased region" description="Low complexity" evidence="10">
    <location>
        <begin position="1059"/>
        <end position="1072"/>
    </location>
</feature>
<feature type="domain" description="TOG" evidence="11">
    <location>
        <begin position="1"/>
        <end position="263"/>
    </location>
</feature>